<dbReference type="EMBL" id="QYOH01000071">
    <property type="protein sequence ID" value="TXU29598.1"/>
    <property type="molecule type" value="Genomic_DNA"/>
</dbReference>
<gene>
    <name evidence="1" type="ORF">BRV02_005068</name>
    <name evidence="4" type="ORF">D4N09_24655</name>
    <name evidence="2" type="ORF">EN85_003957</name>
    <name evidence="3" type="ORF">JNA65_26425</name>
</gene>
<dbReference type="EMBL" id="AASSGK010000084">
    <property type="protein sequence ID" value="EFG2163884.1"/>
    <property type="molecule type" value="Genomic_DNA"/>
</dbReference>
<comment type="caution">
    <text evidence="1">The sequence shown here is derived from an EMBL/GenBank/DDBJ whole genome shotgun (WGS) entry which is preliminary data.</text>
</comment>
<dbReference type="Proteomes" id="UP000534332">
    <property type="component" value="Unassembled WGS sequence"/>
</dbReference>
<evidence type="ECO:0000313" key="5">
    <source>
        <dbReference type="Proteomes" id="UP000460654"/>
    </source>
</evidence>
<reference evidence="2 7" key="1">
    <citation type="submission" date="2018-08" db="EMBL/GenBank/DDBJ databases">
        <authorList>
            <consortium name="GenomeTrakr network: Whole genome sequencing for foodborne pathogen traceback"/>
        </authorList>
    </citation>
    <scope>NUCLEOTIDE SEQUENCE [LARGE SCALE GENOMIC DNA]</scope>
    <source>
        <strain evidence="2 7">AZ-TG73583</strain>
    </source>
</reference>
<dbReference type="EMBL" id="JAETYZ010000081">
    <property type="protein sequence ID" value="MBL6237379.1"/>
    <property type="molecule type" value="Genomic_DNA"/>
</dbReference>
<protein>
    <submittedName>
        <fullName evidence="1">Uncharacterized protein</fullName>
    </submittedName>
</protein>
<evidence type="ECO:0000313" key="7">
    <source>
        <dbReference type="Proteomes" id="UP000543257"/>
    </source>
</evidence>
<evidence type="ECO:0000313" key="2">
    <source>
        <dbReference type="EMBL" id="EFL9838909.1"/>
    </source>
</evidence>
<dbReference type="AlphaFoldDB" id="A0A3K1WYT7"/>
<dbReference type="CDD" id="cd13443">
    <property type="entry name" value="CDI_inhibitor_Bp1026b_like"/>
    <property type="match status" value="1"/>
</dbReference>
<evidence type="ECO:0000313" key="4">
    <source>
        <dbReference type="EMBL" id="TXU29598.1"/>
    </source>
</evidence>
<reference evidence="1 6" key="3">
    <citation type="submission" date="2020-02" db="EMBL/GenBank/DDBJ databases">
        <authorList>
            <person name="Ashton P.M."/>
            <person name="Dallman T."/>
            <person name="Nair S."/>
            <person name="De Pinna E."/>
            <person name="Peters T."/>
            <person name="Grant K."/>
        </authorList>
    </citation>
    <scope>NUCLEOTIDE SEQUENCE [LARGE SCALE GENOMIC DNA]</scope>
    <source>
        <strain evidence="1 6">188143</strain>
    </source>
</reference>
<evidence type="ECO:0000313" key="3">
    <source>
        <dbReference type="EMBL" id="MBL6237379.1"/>
    </source>
</evidence>
<evidence type="ECO:0000313" key="6">
    <source>
        <dbReference type="Proteomes" id="UP000534332"/>
    </source>
</evidence>
<dbReference type="InterPro" id="IPR033805">
    <property type="entry name" value="CdiI_Bp1026b-like"/>
</dbReference>
<proteinExistence type="predicted"/>
<dbReference type="InterPro" id="IPR053759">
    <property type="entry name" value="CDI_Immunity_Comp"/>
</dbReference>
<name>A0A3K1WYT7_ECOLX</name>
<sequence length="119" mass="13652">MSIDIRCYSAMDLGDLRAKLDCLMQKYSYIFNDVHHIFEPARVLSHQDINAIDDRVEKYNSESTLLIAEEFGMMNPKSYFSIRVMDKTFSVGDTPELAELLRKELGDGILILLNCETPI</sequence>
<accession>A0A3K1WYT7</accession>
<dbReference type="RefSeq" id="WP_000020701.1">
    <property type="nucleotide sequence ID" value="NZ_AP023206.1"/>
</dbReference>
<evidence type="ECO:0000313" key="1">
    <source>
        <dbReference type="EMBL" id="EFG2163884.1"/>
    </source>
</evidence>
<organism evidence="1 6">
    <name type="scientific">Escherichia coli</name>
    <dbReference type="NCBI Taxonomy" id="562"/>
    <lineage>
        <taxon>Bacteria</taxon>
        <taxon>Pseudomonadati</taxon>
        <taxon>Pseudomonadota</taxon>
        <taxon>Gammaproteobacteria</taxon>
        <taxon>Enterobacterales</taxon>
        <taxon>Enterobacteriaceae</taxon>
        <taxon>Escherichia</taxon>
    </lineage>
</organism>
<dbReference type="Proteomes" id="UP000460654">
    <property type="component" value="Unassembled WGS sequence"/>
</dbReference>
<reference evidence="3 8" key="4">
    <citation type="submission" date="2021-01" db="EMBL/GenBank/DDBJ databases">
        <title>Genomes of Escherichia coli STEC strains from raw meat-based diets for companion animals.</title>
        <authorList>
            <person name="Stevens M.J.A."/>
            <person name="Stephan R."/>
        </authorList>
    </citation>
    <scope>NUCLEOTIDE SEQUENCE [LARGE SCALE GENOMIC DNA]</scope>
    <source>
        <strain evidence="3 8">LSC1-58</strain>
    </source>
</reference>
<dbReference type="Proteomes" id="UP000615017">
    <property type="component" value="Unassembled WGS sequence"/>
</dbReference>
<evidence type="ECO:0000313" key="8">
    <source>
        <dbReference type="Proteomes" id="UP000615017"/>
    </source>
</evidence>
<dbReference type="Gene3D" id="3.30.70.2920">
    <property type="match status" value="1"/>
</dbReference>
<reference evidence="4 5" key="2">
    <citation type="submission" date="2018-09" db="EMBL/GenBank/DDBJ databases">
        <title>Persistent metagenomic signatures of early life antibiotic treatment in the infant gut microbiota and resistome.</title>
        <authorList>
            <person name="Gasparrini A.J."/>
        </authorList>
    </citation>
    <scope>NUCLEOTIDE SEQUENCE [LARGE SCALE GENOMIC DNA]</scope>
    <source>
        <strain evidence="4 5">T0181B.E-10</strain>
    </source>
</reference>
<dbReference type="Proteomes" id="UP000543257">
    <property type="component" value="Unassembled WGS sequence"/>
</dbReference>
<dbReference type="EMBL" id="AATJKW010000032">
    <property type="protein sequence ID" value="EFL9838909.1"/>
    <property type="molecule type" value="Genomic_DNA"/>
</dbReference>